<comment type="caution">
    <text evidence="4">The sequence shown here is derived from an EMBL/GenBank/DDBJ whole genome shotgun (WGS) entry which is preliminary data.</text>
</comment>
<keyword evidence="1" id="KW-0042">Antenna complex</keyword>
<dbReference type="SMART" id="SM00567">
    <property type="entry name" value="EZ_HEAT"/>
    <property type="match status" value="6"/>
</dbReference>
<dbReference type="Pfam" id="PF02985">
    <property type="entry name" value="HEAT"/>
    <property type="match status" value="1"/>
</dbReference>
<dbReference type="PATRIC" id="fig|927668.3.peg.390"/>
<reference evidence="4 5" key="1">
    <citation type="journal article" date="2013" name="Proc. Natl. Acad. Sci. U.S.A.">
        <title>Improving the coverage of the cyanobacterial phylum using diversity-driven genome sequencing.</title>
        <authorList>
            <person name="Shih P.M."/>
            <person name="Wu D."/>
            <person name="Latifi A."/>
            <person name="Axen S.D."/>
            <person name="Fewer D.P."/>
            <person name="Talla E."/>
            <person name="Calteau A."/>
            <person name="Cai F."/>
            <person name="Tandeau de Marsac N."/>
            <person name="Rippka R."/>
            <person name="Herdman M."/>
            <person name="Sivonen K."/>
            <person name="Coursin T."/>
            <person name="Laurent T."/>
            <person name="Goodwin L."/>
            <person name="Nolan M."/>
            <person name="Davenport K.W."/>
            <person name="Han C.S."/>
            <person name="Rubin E.M."/>
            <person name="Eisen J.A."/>
            <person name="Woyke T."/>
            <person name="Gugger M."/>
            <person name="Kerfeld C.A."/>
        </authorList>
    </citation>
    <scope>NUCLEOTIDE SEQUENCE [LARGE SCALE GENOMIC DNA]</scope>
    <source>
        <strain evidence="4 5">PCC 7429</strain>
    </source>
</reference>
<accession>L8N2Q1</accession>
<dbReference type="InterPro" id="IPR004155">
    <property type="entry name" value="PBS_lyase_HEAT"/>
</dbReference>
<evidence type="ECO:0000256" key="3">
    <source>
        <dbReference type="ARBA" id="ARBA00022738"/>
    </source>
</evidence>
<keyword evidence="5" id="KW-1185">Reference proteome</keyword>
<evidence type="ECO:0000313" key="4">
    <source>
        <dbReference type="EMBL" id="ELS34507.1"/>
    </source>
</evidence>
<keyword evidence="4" id="KW-0456">Lyase</keyword>
<dbReference type="SUPFAM" id="SSF48371">
    <property type="entry name" value="ARM repeat"/>
    <property type="match status" value="1"/>
</dbReference>
<dbReference type="PANTHER" id="PTHR12697:SF5">
    <property type="entry name" value="DEOXYHYPUSINE HYDROXYLASE"/>
    <property type="match status" value="1"/>
</dbReference>
<sequence>MTIAMTRNDDLNILDIDASPLSPLDLPPEEAIPLPDPDEMLAFLNSDIILERMQAARAFCELEDLRAIPRLIELLQDECPLVRVSAAYALGRNKSEQAIAPLISQLNQDWNGYVRKGIVWALGTCRASLGLQPLISALKYDITAVRLWAASALGQLGDAEAIEPLTDALISDTISAVRGNCAWSLGKLILPMHRNFHTQDEIYQNALDALIDALDDDDLSVQTDARNALRKLGDPRGLKVLERIEMDQGYCEF</sequence>
<dbReference type="GO" id="GO:0016829">
    <property type="term" value="F:lyase activity"/>
    <property type="evidence" value="ECO:0007669"/>
    <property type="project" value="UniProtKB-KW"/>
</dbReference>
<evidence type="ECO:0000313" key="5">
    <source>
        <dbReference type="Proteomes" id="UP000011201"/>
    </source>
</evidence>
<evidence type="ECO:0000256" key="1">
    <source>
        <dbReference type="ARBA" id="ARBA00022549"/>
    </source>
</evidence>
<dbReference type="Gene3D" id="1.25.10.10">
    <property type="entry name" value="Leucine-rich Repeat Variant"/>
    <property type="match status" value="2"/>
</dbReference>
<dbReference type="GO" id="GO:0030089">
    <property type="term" value="C:phycobilisome"/>
    <property type="evidence" value="ECO:0007669"/>
    <property type="project" value="UniProtKB-KW"/>
</dbReference>
<dbReference type="Pfam" id="PF13646">
    <property type="entry name" value="HEAT_2"/>
    <property type="match status" value="1"/>
</dbReference>
<dbReference type="InterPro" id="IPR000357">
    <property type="entry name" value="HEAT"/>
</dbReference>
<gene>
    <name evidence="4" type="ORF">Pse7429DRAFT_0263</name>
</gene>
<dbReference type="GO" id="GO:0016491">
    <property type="term" value="F:oxidoreductase activity"/>
    <property type="evidence" value="ECO:0007669"/>
    <property type="project" value="TreeGrafter"/>
</dbReference>
<dbReference type="InterPro" id="IPR011989">
    <property type="entry name" value="ARM-like"/>
</dbReference>
<protein>
    <submittedName>
        <fullName evidence="4">PBS lyase HEAT domain protein repeat-containing protein</fullName>
    </submittedName>
</protein>
<organism evidence="4 5">
    <name type="scientific">Pseudanabaena biceps PCC 7429</name>
    <dbReference type="NCBI Taxonomy" id="927668"/>
    <lineage>
        <taxon>Bacteria</taxon>
        <taxon>Bacillati</taxon>
        <taxon>Cyanobacteriota</taxon>
        <taxon>Cyanophyceae</taxon>
        <taxon>Pseudanabaenales</taxon>
        <taxon>Pseudanabaenaceae</taxon>
        <taxon>Pseudanabaena</taxon>
    </lineage>
</organism>
<proteinExistence type="predicted"/>
<dbReference type="PANTHER" id="PTHR12697">
    <property type="entry name" value="PBS LYASE HEAT-LIKE PROTEIN"/>
    <property type="match status" value="1"/>
</dbReference>
<keyword evidence="2" id="KW-0677">Repeat</keyword>
<dbReference type="InterPro" id="IPR016024">
    <property type="entry name" value="ARM-type_fold"/>
</dbReference>
<evidence type="ECO:0000256" key="2">
    <source>
        <dbReference type="ARBA" id="ARBA00022737"/>
    </source>
</evidence>
<dbReference type="AlphaFoldDB" id="L8N2Q1"/>
<dbReference type="EMBL" id="ALWB01000008">
    <property type="protein sequence ID" value="ELS34507.1"/>
    <property type="molecule type" value="Genomic_DNA"/>
</dbReference>
<dbReference type="Proteomes" id="UP000011201">
    <property type="component" value="Unassembled WGS sequence"/>
</dbReference>
<name>L8N2Q1_9CYAN</name>
<keyword evidence="3" id="KW-0605">Phycobilisome</keyword>